<dbReference type="InterPro" id="IPR009430">
    <property type="entry name" value="GvpL/GvpF"/>
</dbReference>
<comment type="subcellular location">
    <subcellularLocation>
        <location evidence="2">Gas vesicle</location>
    </subcellularLocation>
</comment>
<evidence type="ECO:0000313" key="4">
    <source>
        <dbReference type="EMBL" id="MBY8882224.1"/>
    </source>
</evidence>
<proteinExistence type="inferred from homology"/>
<dbReference type="EMBL" id="JAINZZ010000066">
    <property type="protein sequence ID" value="MBY8882224.1"/>
    <property type="molecule type" value="Genomic_DNA"/>
</dbReference>
<comment type="caution">
    <text evidence="4">The sequence shown here is derived from an EMBL/GenBank/DDBJ whole genome shotgun (WGS) entry which is preliminary data.</text>
</comment>
<comment type="similarity">
    <text evidence="3">Belongs to the gas vesicle GvpF/GvpL family.</text>
</comment>
<dbReference type="Pfam" id="PF06386">
    <property type="entry name" value="GvpL_GvpF"/>
    <property type="match status" value="1"/>
</dbReference>
<reference evidence="4 5" key="1">
    <citation type="submission" date="2021-08" db="EMBL/GenBank/DDBJ databases">
        <title>WGS of actinomycetes from Thailand.</title>
        <authorList>
            <person name="Thawai C."/>
        </authorList>
    </citation>
    <scope>NUCLEOTIDE SEQUENCE [LARGE SCALE GENOMIC DNA]</scope>
    <source>
        <strain evidence="4 5">PLK6-54</strain>
    </source>
</reference>
<protein>
    <submittedName>
        <fullName evidence="4">GvpL/GvpF family gas vesicle protein</fullName>
    </submittedName>
</protein>
<evidence type="ECO:0000256" key="3">
    <source>
        <dbReference type="ARBA" id="ARBA00035643"/>
    </source>
</evidence>
<evidence type="ECO:0000313" key="5">
    <source>
        <dbReference type="Proteomes" id="UP000778578"/>
    </source>
</evidence>
<evidence type="ECO:0000256" key="1">
    <source>
        <dbReference type="ARBA" id="ARBA00022987"/>
    </source>
</evidence>
<keyword evidence="1" id="KW-0304">Gas vesicle</keyword>
<accession>A0ABS7QKB1</accession>
<sequence>MVPTDEKQARVAGAPAAAEAPATGCYVYGILAASATDPAVEKLTPVGGDKETRVGYVRHGDVAAAVSPLPGGRPLGRPEDLRAHADVLNTLAATGAPVLPFRFGTVLKDTQAVSDDVLAKGHDSFVHALERLDGRAQFTLRATYDEEALLREIFADRPDITELRESVAQMPEDAAYYQRVRLGELIYESVAARREKDTELIKERLGPLADAMVVSEAPTDDGVTDVAFLVNDDRRADFERTADRLAGDWQNRIRMRLLGPLAPYDFVAEAMEETEGEA</sequence>
<dbReference type="PANTHER" id="PTHR36852">
    <property type="entry name" value="PROTEIN GVPL 2"/>
    <property type="match status" value="1"/>
</dbReference>
<dbReference type="RefSeq" id="WP_222968431.1">
    <property type="nucleotide sequence ID" value="NZ_JAINZZ010000066.1"/>
</dbReference>
<keyword evidence="5" id="KW-1185">Reference proteome</keyword>
<gene>
    <name evidence="4" type="ORF">K7862_32005</name>
</gene>
<dbReference type="Proteomes" id="UP000778578">
    <property type="component" value="Unassembled WGS sequence"/>
</dbReference>
<organism evidence="4 5">
    <name type="scientific">Actinacidiphila acidipaludis</name>
    <dbReference type="NCBI Taxonomy" id="2873382"/>
    <lineage>
        <taxon>Bacteria</taxon>
        <taxon>Bacillati</taxon>
        <taxon>Actinomycetota</taxon>
        <taxon>Actinomycetes</taxon>
        <taxon>Kitasatosporales</taxon>
        <taxon>Streptomycetaceae</taxon>
        <taxon>Actinacidiphila</taxon>
    </lineage>
</organism>
<dbReference type="PANTHER" id="PTHR36852:SF1">
    <property type="entry name" value="PROTEIN GVPL 2"/>
    <property type="match status" value="1"/>
</dbReference>
<name>A0ABS7QKB1_9ACTN</name>
<evidence type="ECO:0000256" key="2">
    <source>
        <dbReference type="ARBA" id="ARBA00035108"/>
    </source>
</evidence>